<evidence type="ECO:0000313" key="3">
    <source>
        <dbReference type="EMBL" id="KUO05580.1"/>
    </source>
</evidence>
<comment type="caution">
    <text evidence="3">The sequence shown here is derived from an EMBL/GenBank/DDBJ whole genome shotgun (WGS) entry which is preliminary data.</text>
</comment>
<accession>A0A101U7Q9</accession>
<name>A0A101U7Q9_9ACTN</name>
<feature type="region of interest" description="Disordered" evidence="1">
    <location>
        <begin position="1"/>
        <end position="37"/>
    </location>
</feature>
<dbReference type="STRING" id="661399.AQJ67_05390"/>
<organism evidence="3 4">
    <name type="scientific">Streptomyces caeruleatus</name>
    <dbReference type="NCBI Taxonomy" id="661399"/>
    <lineage>
        <taxon>Bacteria</taxon>
        <taxon>Bacillati</taxon>
        <taxon>Actinomycetota</taxon>
        <taxon>Actinomycetes</taxon>
        <taxon>Kitasatosporales</taxon>
        <taxon>Streptomycetaceae</taxon>
        <taxon>Streptomyces</taxon>
    </lineage>
</organism>
<evidence type="ECO:0008006" key="5">
    <source>
        <dbReference type="Google" id="ProtNLM"/>
    </source>
</evidence>
<keyword evidence="4" id="KW-1185">Reference proteome</keyword>
<proteinExistence type="predicted"/>
<dbReference type="EMBL" id="LMWY01000004">
    <property type="protein sequence ID" value="KUO05580.1"/>
    <property type="molecule type" value="Genomic_DNA"/>
</dbReference>
<evidence type="ECO:0000313" key="4">
    <source>
        <dbReference type="Proteomes" id="UP000053429"/>
    </source>
</evidence>
<dbReference type="Proteomes" id="UP000053429">
    <property type="component" value="Unassembled WGS sequence"/>
</dbReference>
<evidence type="ECO:0000256" key="1">
    <source>
        <dbReference type="SAM" id="MobiDB-lite"/>
    </source>
</evidence>
<dbReference type="RefSeq" id="WP_062716870.1">
    <property type="nucleotide sequence ID" value="NZ_KQ948925.1"/>
</dbReference>
<dbReference type="Pfam" id="PF04341">
    <property type="entry name" value="DUF485"/>
    <property type="match status" value="1"/>
</dbReference>
<feature type="transmembrane region" description="Helical" evidence="2">
    <location>
        <begin position="99"/>
        <end position="120"/>
    </location>
</feature>
<dbReference type="AlphaFoldDB" id="A0A101U7Q9"/>
<feature type="compositionally biased region" description="Basic and acidic residues" evidence="1">
    <location>
        <begin position="1"/>
        <end position="12"/>
    </location>
</feature>
<protein>
    <recommendedName>
        <fullName evidence="5">DUF485 domain-containing protein</fullName>
    </recommendedName>
</protein>
<keyword evidence="2" id="KW-0472">Membrane</keyword>
<keyword evidence="2" id="KW-1133">Transmembrane helix</keyword>
<keyword evidence="2" id="KW-0812">Transmembrane</keyword>
<feature type="transmembrane region" description="Helical" evidence="2">
    <location>
        <begin position="69"/>
        <end position="93"/>
    </location>
</feature>
<dbReference type="InterPro" id="IPR007436">
    <property type="entry name" value="DUF485"/>
</dbReference>
<sequence length="147" mass="16053">MYPYEPPDRDDSSAANESTDAHESVPPRIHPYEPPGGYRRAVGQLPSASLRTESALSALRAARRPPVKVAAAVVGGQLGAVVLAAEVPAVMGFRLAGPVNFGLVFMLVQLGLAAWAMVWYEFYARSKFDPPAARHRPALPHWREDHR</sequence>
<evidence type="ECO:0000256" key="2">
    <source>
        <dbReference type="SAM" id="Phobius"/>
    </source>
</evidence>
<gene>
    <name evidence="3" type="ORF">AQJ67_05390</name>
</gene>
<reference evidence="3 4" key="1">
    <citation type="submission" date="2015-10" db="EMBL/GenBank/DDBJ databases">
        <title>Draft genome sequence of Streptomyces caeruleatus NRRL B-24802, type strain for the species Streptomyces caeruleatus.</title>
        <authorList>
            <person name="Ruckert C."/>
            <person name="Winkler A."/>
            <person name="Kalinowski J."/>
            <person name="Kampfer P."/>
            <person name="Glaeser S."/>
        </authorList>
    </citation>
    <scope>NUCLEOTIDE SEQUENCE [LARGE SCALE GENOMIC DNA]</scope>
    <source>
        <strain evidence="3 4">NRRL B-24802</strain>
    </source>
</reference>